<reference evidence="1" key="1">
    <citation type="journal article" date="2020" name="Stud. Mycol.">
        <title>101 Dothideomycetes genomes: a test case for predicting lifestyles and emergence of pathogens.</title>
        <authorList>
            <person name="Haridas S."/>
            <person name="Albert R."/>
            <person name="Binder M."/>
            <person name="Bloem J."/>
            <person name="Labutti K."/>
            <person name="Salamov A."/>
            <person name="Andreopoulos B."/>
            <person name="Baker S."/>
            <person name="Barry K."/>
            <person name="Bills G."/>
            <person name="Bluhm B."/>
            <person name="Cannon C."/>
            <person name="Castanera R."/>
            <person name="Culley D."/>
            <person name="Daum C."/>
            <person name="Ezra D."/>
            <person name="Gonzalez J."/>
            <person name="Henrissat B."/>
            <person name="Kuo A."/>
            <person name="Liang C."/>
            <person name="Lipzen A."/>
            <person name="Lutzoni F."/>
            <person name="Magnuson J."/>
            <person name="Mondo S."/>
            <person name="Nolan M."/>
            <person name="Ohm R."/>
            <person name="Pangilinan J."/>
            <person name="Park H.-J."/>
            <person name="Ramirez L."/>
            <person name="Alfaro M."/>
            <person name="Sun H."/>
            <person name="Tritt A."/>
            <person name="Yoshinaga Y."/>
            <person name="Zwiers L.-H."/>
            <person name="Turgeon B."/>
            <person name="Goodwin S."/>
            <person name="Spatafora J."/>
            <person name="Crous P."/>
            <person name="Grigoriev I."/>
        </authorList>
    </citation>
    <scope>NUCLEOTIDE SEQUENCE</scope>
    <source>
        <strain evidence="1">ATCC 200398</strain>
    </source>
</reference>
<dbReference type="Proteomes" id="UP000799755">
    <property type="component" value="Unassembled WGS sequence"/>
</dbReference>
<protein>
    <submittedName>
        <fullName evidence="1">Uncharacterized protein</fullName>
    </submittedName>
</protein>
<evidence type="ECO:0000313" key="2">
    <source>
        <dbReference type="Proteomes" id="UP000799755"/>
    </source>
</evidence>
<sequence>MDVLPPSEPEKSANSSNVVLGTRYGPPPADYPMEKAGQGRQIFRFSACLFWCILAVSLYTIATLFVLIWAFRGPQLPNHQRVFRTGNLKVNQFFSGMALSALLTPAAILSRKLSYDFMSLHPFAIAARRPVRIGDLDRMVDFHGVLVPIGTLMITTGTYAPPTPGHAVIGIPTFSGGIYTLSHAVAYTGEGPHNPSYGPEDQFLAMIANKLSGDIMSQTGFISSGGRNTHILGPISTANITYKSGVEYKGIVTFKWNPNCSPAREDISYHRGNNSVTYFTFPNGTVLPDDTAENGPVPDLNIFFWSNASSYTSSGIPLGGTTFFALNSNKQANSAITIKPTPENGLDLDGDTWISRVKCTPILKWQISSCTFNETVFQNCTETPNSNTTALDVVGLDALEGYMTAVPWSLYNAYDMFTGMTLSQLYNALSIDQYESILSSLATGIVAIASAGYFGTATVPTVGEPPRDVYIARLPIVAIILVILISVVVSTWAEITYCRYYGLPFRRTTFLTIANAVRGQWWDEELHGGCVLRDKQLRRGGKTVVQFGVDAANVTHVGLAPQVFPIQREKTYYGVGVKSDDTLDD</sequence>
<keyword evidence="2" id="KW-1185">Reference proteome</keyword>
<comment type="caution">
    <text evidence="1">The sequence shown here is derived from an EMBL/GenBank/DDBJ whole genome shotgun (WGS) entry which is preliminary data.</text>
</comment>
<gene>
    <name evidence="1" type="ORF">BDR25DRAFT_344728</name>
</gene>
<evidence type="ECO:0000313" key="1">
    <source>
        <dbReference type="EMBL" id="KAF2467614.1"/>
    </source>
</evidence>
<proteinExistence type="predicted"/>
<dbReference type="EMBL" id="MU003519">
    <property type="protein sequence ID" value="KAF2467614.1"/>
    <property type="molecule type" value="Genomic_DNA"/>
</dbReference>
<organism evidence="1 2">
    <name type="scientific">Lindgomyces ingoldianus</name>
    <dbReference type="NCBI Taxonomy" id="673940"/>
    <lineage>
        <taxon>Eukaryota</taxon>
        <taxon>Fungi</taxon>
        <taxon>Dikarya</taxon>
        <taxon>Ascomycota</taxon>
        <taxon>Pezizomycotina</taxon>
        <taxon>Dothideomycetes</taxon>
        <taxon>Pleosporomycetidae</taxon>
        <taxon>Pleosporales</taxon>
        <taxon>Lindgomycetaceae</taxon>
        <taxon>Lindgomyces</taxon>
    </lineage>
</organism>
<accession>A0ACB6QKS1</accession>
<name>A0ACB6QKS1_9PLEO</name>